<feature type="compositionally biased region" description="Low complexity" evidence="1">
    <location>
        <begin position="247"/>
        <end position="264"/>
    </location>
</feature>
<accession>Q821Y1</accession>
<keyword evidence="6" id="KW-1185">Reference proteome</keyword>
<feature type="domain" description="DUF1539" evidence="3">
    <location>
        <begin position="460"/>
        <end position="583"/>
    </location>
</feature>
<dbReference type="AlphaFoldDB" id="Q821Y1"/>
<gene>
    <name evidence="5" type="ordered locus">CCA_00804</name>
</gene>
<evidence type="ECO:0000256" key="2">
    <source>
        <dbReference type="SAM" id="Phobius"/>
    </source>
</evidence>
<sequence>MSLEHNNFHAAFAPPPASALHGTSFIKTANQKTSFRSIFNALSTRLGSCLCLNPEFRSGAGWGFTFVLSAIITVLLCILLLPIKLILLGLSCCPCASRPPVRGEEIQVIPQLPPQPPQRPLSSRQSSDSGISGGLDSGRFSPSSFIPIHPEPLTPPPSTQSLGVVPEEVCLREYLGEHYPQRNLSNINLTDLGISILQPEDFPEGTNILDLPASLFFPEGAPPPLFLNQQDITAATPTSPQPSIASQTTIAPQAADQTAPQQDDTISLPESLAAIPPLETAHIIREVDQTLTAQEFLNSAYPNMDHSALIHGALINVQLQGIPLENSEDILGLPALIAFPDLVAGQPVRPTFLDLDNMPRSLSADQEIAPPPPTAADPISPNDPRYIFLQNHFPELSPEYYSQHINLLASLAGVDSDNFDLLQLPLEVFVEAPAPQPDYSPISPEEAQQRYNDVSAEEHARRSNDFIRYLIENSPQRWTFLNRLKNNISASTSSLTLRREWFKMLDVISNKTSPEITDREVQDVARACLFKINSILKDPTVAPERKEELLKYVASYYDSSPDVWVEAIQQEVFLQNTLNPQIISMEEAGAAAAAASVPINQILPPFNTQATDQEVQGYTQLLRTTLSRPVLTNMDNIHLAPTNDEYLESLTRGVPSSWVDIHEPLQTRIEQIAQNQNTRNNWRAILNCLASGTVGSISSREAQALSRSTMYQLLKLLNNPNIPNERKLLIINHVAFYRDRCPPTWVRVAGQELQTIFNSNDTSTNIVFSWVQAFKEGLVSEIFRNEGEWHMMTAFKHNHGGELGLDNTGIILDQFTLAIAGRRYTQQHDNYLSLFRNAYQNSGSGLVDSALQQVLTGSEDQIRAIRNGILADLEAAGIPEIHRAGIMMEVFFPEENDYKPSREAIVYLLLKEGVITTQNNN</sequence>
<name>Q821Y1_CHLCV</name>
<evidence type="ECO:0000256" key="1">
    <source>
        <dbReference type="SAM" id="MobiDB-lite"/>
    </source>
</evidence>
<feature type="compositionally biased region" description="Polar residues" evidence="1">
    <location>
        <begin position="234"/>
        <end position="246"/>
    </location>
</feature>
<dbReference type="EMBL" id="AE015925">
    <property type="protein sequence ID" value="AAP05545.1"/>
    <property type="molecule type" value="Genomic_DNA"/>
</dbReference>
<dbReference type="OrthoDB" id="16847at2"/>
<proteinExistence type="predicted"/>
<feature type="compositionally biased region" description="Low complexity" evidence="1">
    <location>
        <begin position="120"/>
        <end position="130"/>
    </location>
</feature>
<evidence type="ECO:0000259" key="4">
    <source>
        <dbReference type="Pfam" id="PF07579"/>
    </source>
</evidence>
<keyword evidence="2" id="KW-0472">Membrane</keyword>
<dbReference type="Pfam" id="PF07560">
    <property type="entry name" value="DUF1539"/>
    <property type="match status" value="2"/>
</dbReference>
<dbReference type="InterPro" id="IPR011436">
    <property type="entry name" value="DUF1539"/>
</dbReference>
<evidence type="ECO:0000259" key="3">
    <source>
        <dbReference type="Pfam" id="PF07560"/>
    </source>
</evidence>
<evidence type="ECO:0000313" key="6">
    <source>
        <dbReference type="Proteomes" id="UP000002193"/>
    </source>
</evidence>
<feature type="domain" description="DUF1539" evidence="3">
    <location>
        <begin position="640"/>
        <end position="767"/>
    </location>
</feature>
<keyword evidence="2" id="KW-1133">Transmembrane helix</keyword>
<dbReference type="KEGG" id="cca:CCA_00804"/>
<dbReference type="InterPro" id="IPR013044">
    <property type="entry name" value="DUF1548"/>
</dbReference>
<feature type="domain" description="DUF1548" evidence="4">
    <location>
        <begin position="784"/>
        <end position="915"/>
    </location>
</feature>
<keyword evidence="2" id="KW-0812">Transmembrane</keyword>
<organism evidence="5 6">
    <name type="scientific">Chlamydia caviae (strain ATCC VR-813 / DSM 19441 / 03DC25 / GPIC)</name>
    <name type="common">Chlamydophila caviae</name>
    <dbReference type="NCBI Taxonomy" id="227941"/>
    <lineage>
        <taxon>Bacteria</taxon>
        <taxon>Pseudomonadati</taxon>
        <taxon>Chlamydiota</taxon>
        <taxon>Chlamydiia</taxon>
        <taxon>Chlamydiales</taxon>
        <taxon>Chlamydiaceae</taxon>
        <taxon>Chlamydia/Chlamydophila group</taxon>
        <taxon>Chlamydia</taxon>
    </lineage>
</organism>
<evidence type="ECO:0000313" key="5">
    <source>
        <dbReference type="EMBL" id="AAP05545.1"/>
    </source>
</evidence>
<feature type="region of interest" description="Disordered" evidence="1">
    <location>
        <begin position="234"/>
        <end position="264"/>
    </location>
</feature>
<dbReference type="Pfam" id="PF07579">
    <property type="entry name" value="DUF1548"/>
    <property type="match status" value="1"/>
</dbReference>
<reference evidence="5 6" key="1">
    <citation type="journal article" date="2003" name="Nucleic Acids Res.">
        <title>Genome sequence of Chlamydophila caviae (Chlamydia psittaci GPIC): examining the role of niche-specific genes in the evolution of the Chlamydiaceae.</title>
        <authorList>
            <person name="Read T.D."/>
            <person name="Myers G.S.A."/>
            <person name="Brunham R.C."/>
            <person name="Nelson W.C."/>
            <person name="Paulsen I.T."/>
            <person name="Heidelberg J.F."/>
            <person name="Holtzapple E.K."/>
            <person name="Khouri H.M."/>
            <person name="Federova N.B."/>
            <person name="Carty H.A."/>
            <person name="Umayam L.A."/>
            <person name="Haft D.H."/>
            <person name="Peterson J.D."/>
            <person name="Beanan M.J."/>
            <person name="White O."/>
            <person name="Salzberg S.L."/>
            <person name="Hsia R.-C."/>
            <person name="McClarty G."/>
            <person name="Rank R.G."/>
            <person name="Bavoil P.M."/>
            <person name="Fraser C.M."/>
        </authorList>
    </citation>
    <scope>NUCLEOTIDE SEQUENCE [LARGE SCALE GENOMIC DNA]</scope>
    <source>
        <strain evidence="6">ATCC VR-813 / DSM 19441 / 03DC25 / GPIC</strain>
    </source>
</reference>
<dbReference type="RefSeq" id="WP_011006759.1">
    <property type="nucleotide sequence ID" value="NC_003361.3"/>
</dbReference>
<feature type="transmembrane region" description="Helical" evidence="2">
    <location>
        <begin position="66"/>
        <end position="90"/>
    </location>
</feature>
<dbReference type="Proteomes" id="UP000002193">
    <property type="component" value="Chromosome"/>
</dbReference>
<protein>
    <submittedName>
        <fullName evidence="5">Uncharacterized protein</fullName>
    </submittedName>
</protein>
<dbReference type="HOGENOM" id="CLU_014387_0_0_0"/>
<feature type="region of interest" description="Disordered" evidence="1">
    <location>
        <begin position="110"/>
        <end position="133"/>
    </location>
</feature>